<dbReference type="InterPro" id="IPR000305">
    <property type="entry name" value="GIY-YIG_endonuc"/>
</dbReference>
<dbReference type="AlphaFoldDB" id="A0A4Y5MV31"/>
<keyword evidence="2" id="KW-1133">Transmembrane helix</keyword>
<evidence type="ECO:0000313" key="4">
    <source>
        <dbReference type="EMBL" id="QCW06914.1"/>
    </source>
</evidence>
<keyword evidence="2" id="KW-0472">Membrane</keyword>
<feature type="domain" description="GIY-YIG" evidence="3">
    <location>
        <begin position="55"/>
        <end position="141"/>
    </location>
</feature>
<dbReference type="Gene3D" id="3.40.1440.10">
    <property type="entry name" value="GIY-YIG endonuclease"/>
    <property type="match status" value="1"/>
</dbReference>
<keyword evidence="4" id="KW-0496">Mitochondrion</keyword>
<dbReference type="InterPro" id="IPR006350">
    <property type="entry name" value="Intron_endoG1"/>
</dbReference>
<name>A0A4Y5MV31_9PEZI</name>
<dbReference type="Pfam" id="PF07460">
    <property type="entry name" value="NUMOD3"/>
    <property type="match status" value="1"/>
</dbReference>
<dbReference type="SUPFAM" id="SSF82771">
    <property type="entry name" value="GIY-YIG endonuclease"/>
    <property type="match status" value="1"/>
</dbReference>
<evidence type="ECO:0000259" key="3">
    <source>
        <dbReference type="PROSITE" id="PS50164"/>
    </source>
</evidence>
<comment type="similarity">
    <text evidence="1">To endonucleases of group I introns of fungi and phage.</text>
</comment>
<dbReference type="GO" id="GO:0004519">
    <property type="term" value="F:endonuclease activity"/>
    <property type="evidence" value="ECO:0007669"/>
    <property type="project" value="InterPro"/>
</dbReference>
<dbReference type="InterPro" id="IPR003611">
    <property type="entry name" value="NUMOD3"/>
</dbReference>
<sequence length="170" mass="19860">MIPLIQLDLVSYLGNFTLDFFGHIFIYDNLFLFLPVKLYANANIQKSDIIKENKGISGVYMWENKENGYKYIGSSEILSRRFLQYYNTKHLLKNSYMVIYRALLKHGYSNFSLSILEYCEADKCLEKEQYYINLLKPEYNILPTAGSNLGYKHTEQARSKIAAARKGKKH</sequence>
<proteinExistence type="predicted"/>
<gene>
    <name evidence="4" type="primary">orf170</name>
</gene>
<dbReference type="GO" id="GO:0003677">
    <property type="term" value="F:DNA binding"/>
    <property type="evidence" value="ECO:0007669"/>
    <property type="project" value="InterPro"/>
</dbReference>
<dbReference type="SMART" id="SM00465">
    <property type="entry name" value="GIYc"/>
    <property type="match status" value="1"/>
</dbReference>
<dbReference type="EMBL" id="MK820635">
    <property type="protein sequence ID" value="QCW06914.1"/>
    <property type="molecule type" value="Genomic_DNA"/>
</dbReference>
<dbReference type="NCBIfam" id="TIGR01453">
    <property type="entry name" value="grpIintron_endo"/>
    <property type="match status" value="1"/>
</dbReference>
<dbReference type="PROSITE" id="PS50164">
    <property type="entry name" value="GIY_YIG"/>
    <property type="match status" value="1"/>
</dbReference>
<evidence type="ECO:0000256" key="2">
    <source>
        <dbReference type="SAM" id="Phobius"/>
    </source>
</evidence>
<accession>A0A4Y5MV31</accession>
<dbReference type="InterPro" id="IPR035901">
    <property type="entry name" value="GIY-YIG_endonuc_sf"/>
</dbReference>
<keyword evidence="2" id="KW-0812">Transmembrane</keyword>
<geneLocation type="mitochondrion" evidence="4"/>
<evidence type="ECO:0000256" key="1">
    <source>
        <dbReference type="ARBA" id="ARBA00010045"/>
    </source>
</evidence>
<organism evidence="4">
    <name type="scientific">Orbilia brochopaga</name>
    <dbReference type="NCBI Taxonomy" id="3140254"/>
    <lineage>
        <taxon>Eukaryota</taxon>
        <taxon>Fungi</taxon>
        <taxon>Dikarya</taxon>
        <taxon>Ascomycota</taxon>
        <taxon>Pezizomycotina</taxon>
        <taxon>Orbiliomycetes</taxon>
        <taxon>Orbiliales</taxon>
        <taxon>Orbiliaceae</taxon>
        <taxon>Orbilia</taxon>
    </lineage>
</organism>
<protein>
    <recommendedName>
        <fullName evidence="3">GIY-YIG domain-containing protein</fullName>
    </recommendedName>
</protein>
<feature type="transmembrane region" description="Helical" evidence="2">
    <location>
        <begin position="20"/>
        <end position="40"/>
    </location>
</feature>
<reference evidence="4" key="1">
    <citation type="submission" date="2019-04" db="EMBL/GenBank/DDBJ databases">
        <authorList>
            <person name="Yu Z."/>
            <person name="Deng C."/>
        </authorList>
    </citation>
    <scope>NUCLEOTIDE SEQUENCE</scope>
</reference>
<dbReference type="Pfam" id="PF01541">
    <property type="entry name" value="GIY-YIG"/>
    <property type="match status" value="1"/>
</dbReference>
<dbReference type="CDD" id="cd10445">
    <property type="entry name" value="GIY-YIG_bI1_like"/>
    <property type="match status" value="1"/>
</dbReference>